<feature type="region of interest" description="Disordered" evidence="3">
    <location>
        <begin position="33"/>
        <end position="52"/>
    </location>
</feature>
<feature type="repeat" description="RCC1" evidence="2">
    <location>
        <begin position="350"/>
        <end position="412"/>
    </location>
</feature>
<feature type="domain" description="RCC1-like" evidence="4">
    <location>
        <begin position="148"/>
        <end position="460"/>
    </location>
</feature>
<feature type="repeat" description="RCC1" evidence="2">
    <location>
        <begin position="155"/>
        <end position="203"/>
    </location>
</feature>
<feature type="region of interest" description="Disordered" evidence="3">
    <location>
        <begin position="228"/>
        <end position="247"/>
    </location>
</feature>
<evidence type="ECO:0000313" key="5">
    <source>
        <dbReference type="EMBL" id="KAG7389597.1"/>
    </source>
</evidence>
<feature type="compositionally biased region" description="Basic and acidic residues" evidence="3">
    <location>
        <begin position="33"/>
        <end position="43"/>
    </location>
</feature>
<evidence type="ECO:0000256" key="2">
    <source>
        <dbReference type="PROSITE-ProRule" id="PRU00235"/>
    </source>
</evidence>
<evidence type="ECO:0000313" key="6">
    <source>
        <dbReference type="Proteomes" id="UP000694044"/>
    </source>
</evidence>
<comment type="caution">
    <text evidence="5">The sequence shown here is derived from an EMBL/GenBank/DDBJ whole genome shotgun (WGS) entry which is preliminary data.</text>
</comment>
<feature type="repeat" description="RCC1" evidence="2">
    <location>
        <begin position="293"/>
        <end position="349"/>
    </location>
</feature>
<dbReference type="PANTHER" id="PTHR22872:SF9">
    <property type="entry name" value="X-LINKED RETINITIS PIGMENTOSA GTPASE REGULATOR"/>
    <property type="match status" value="1"/>
</dbReference>
<name>A0A8T1W7V7_9STRA</name>
<evidence type="ECO:0000259" key="4">
    <source>
        <dbReference type="Pfam" id="PF25390"/>
    </source>
</evidence>
<dbReference type="Pfam" id="PF25390">
    <property type="entry name" value="WD40_RLD"/>
    <property type="match status" value="1"/>
</dbReference>
<protein>
    <recommendedName>
        <fullName evidence="4">RCC1-like domain-containing protein</fullName>
    </recommendedName>
</protein>
<dbReference type="InterPro" id="IPR051625">
    <property type="entry name" value="Signaling_Regulatory_Domain"/>
</dbReference>
<dbReference type="InterPro" id="IPR000408">
    <property type="entry name" value="Reg_chr_condens"/>
</dbReference>
<dbReference type="Pfam" id="PF00415">
    <property type="entry name" value="RCC1"/>
    <property type="match status" value="2"/>
</dbReference>
<dbReference type="EMBL" id="JAGDFM010000042">
    <property type="protein sequence ID" value="KAG7389597.1"/>
    <property type="molecule type" value="Genomic_DNA"/>
</dbReference>
<keyword evidence="1" id="KW-0677">Repeat</keyword>
<reference evidence="5" key="1">
    <citation type="submission" date="2021-02" db="EMBL/GenBank/DDBJ databases">
        <authorList>
            <person name="Palmer J.M."/>
        </authorList>
    </citation>
    <scope>NUCLEOTIDE SEQUENCE</scope>
    <source>
        <strain evidence="5">SCRP734</strain>
    </source>
</reference>
<evidence type="ECO:0000256" key="3">
    <source>
        <dbReference type="SAM" id="MobiDB-lite"/>
    </source>
</evidence>
<accession>A0A8T1W7V7</accession>
<dbReference type="OrthoDB" id="8068875at2759"/>
<dbReference type="PROSITE" id="PS00626">
    <property type="entry name" value="RCC1_2"/>
    <property type="match status" value="1"/>
</dbReference>
<dbReference type="PANTHER" id="PTHR22872">
    <property type="entry name" value="BTK-BINDING PROTEIN-RELATED"/>
    <property type="match status" value="1"/>
</dbReference>
<feature type="repeat" description="RCC1" evidence="2">
    <location>
        <begin position="491"/>
        <end position="544"/>
    </location>
</feature>
<sequence length="632" mass="68678">MAASNPLERMREQRALKLLDALQDDLRAQMRLEKDDVGRHGENSRASVRRKARIARLSDPQERERIWSREQLPSYEGAAIRSLPKTRDFWREVDVSVWRKDELDAACTLLDLPTHGKKLELMARIQDWMHEPEILARLEEQRLMEIQHDAILASGRVFAFGTNSNGELGLGHRRACEIPTEIESFRGAHVTNGFDANFAFARTEDGQVFAWGGAGRAIFDEAAAKAGRQRVQQQQGEVEQDGDDGNKVHSACGSGGGSCFLFPRPVPSLSSKRLVYLACGRTGGHVAMASEKGECFTWGRGEYGELGTSACGDGGMAITEDPIRVEYLQNSHVVTVSVGNTHTAAITDKGRLYAWGSCWSGQLGLGEAKRAGVKDKRLQLCFPTPTIVEALQSKRITRVSCGAIHTAVVSADGQLFTFGCGDGGRLGLGSNDDSFHPQLVSALENHVVLDACCGSWHTLCIVREQEETFPARAPRRVLGCSATSNNDSSCGFVYAFGSGLQGQLGLGKQKLAALPTCLPTLRHRHVRCRAIATSSHHSCAVAIDGNLYTWGQNASGCLGRTGSEVGATDLAEPGVVDRGSFRSYGVGSIVSVAMGHCFTLFATGPWEPREEPSQPQFQMQAKVNRHANLATN</sequence>
<dbReference type="InterPro" id="IPR058923">
    <property type="entry name" value="RCC1-like_dom"/>
</dbReference>
<dbReference type="AlphaFoldDB" id="A0A8T1W7V7"/>
<dbReference type="PROSITE" id="PS50012">
    <property type="entry name" value="RCC1_3"/>
    <property type="match status" value="6"/>
</dbReference>
<organism evidence="5 6">
    <name type="scientific">Phytophthora pseudosyringae</name>
    <dbReference type="NCBI Taxonomy" id="221518"/>
    <lineage>
        <taxon>Eukaryota</taxon>
        <taxon>Sar</taxon>
        <taxon>Stramenopiles</taxon>
        <taxon>Oomycota</taxon>
        <taxon>Peronosporomycetes</taxon>
        <taxon>Peronosporales</taxon>
        <taxon>Peronosporaceae</taxon>
        <taxon>Phytophthora</taxon>
    </lineage>
</organism>
<dbReference type="Proteomes" id="UP000694044">
    <property type="component" value="Unassembled WGS sequence"/>
</dbReference>
<gene>
    <name evidence="5" type="ORF">PHYPSEUDO_009994</name>
</gene>
<feature type="repeat" description="RCC1" evidence="2">
    <location>
        <begin position="413"/>
        <end position="464"/>
    </location>
</feature>
<proteinExistence type="predicted"/>
<keyword evidence="6" id="KW-1185">Reference proteome</keyword>
<evidence type="ECO:0000256" key="1">
    <source>
        <dbReference type="ARBA" id="ARBA00022737"/>
    </source>
</evidence>
<feature type="repeat" description="RCC1" evidence="2">
    <location>
        <begin position="545"/>
        <end position="605"/>
    </location>
</feature>